<dbReference type="AlphaFoldDB" id="A0A7H1B8Q0"/>
<feature type="transmembrane region" description="Helical" evidence="6">
    <location>
        <begin position="47"/>
        <end position="65"/>
    </location>
</feature>
<feature type="domain" description="SHOCT" evidence="7">
    <location>
        <begin position="108"/>
        <end position="134"/>
    </location>
</feature>
<sequence>MDDYPLLDLFLTMLFFFLWIMWFFLLFRVIMDIFRDDDLSGWGKTGWLIFCLVLPFLGVFVYVIARGKGMGQRDVKQAKDREAAFQDYIRKTAGETNAGAGGSDEIAKLATLAELHKSGSLSDEEFGKAKAKLLA</sequence>
<dbReference type="Pfam" id="PF09851">
    <property type="entry name" value="SHOCT"/>
    <property type="match status" value="1"/>
</dbReference>
<protein>
    <submittedName>
        <fullName evidence="9">SHOCT domain-containing protein</fullName>
    </submittedName>
</protein>
<evidence type="ECO:0000256" key="3">
    <source>
        <dbReference type="ARBA" id="ARBA00022692"/>
    </source>
</evidence>
<dbReference type="RefSeq" id="WP_188337805.1">
    <property type="nucleotide sequence ID" value="NZ_CP061281.1"/>
</dbReference>
<dbReference type="Proteomes" id="UP000516428">
    <property type="component" value="Chromosome"/>
</dbReference>
<accession>A0A7H1B8Q0</accession>
<evidence type="ECO:0000256" key="6">
    <source>
        <dbReference type="SAM" id="Phobius"/>
    </source>
</evidence>
<dbReference type="InterPro" id="IPR018649">
    <property type="entry name" value="SHOCT"/>
</dbReference>
<dbReference type="KEGG" id="sxn:IAG42_16825"/>
<feature type="domain" description="Cardiolipin synthase N-terminal" evidence="8">
    <location>
        <begin position="20"/>
        <end position="66"/>
    </location>
</feature>
<evidence type="ECO:0000256" key="1">
    <source>
        <dbReference type="ARBA" id="ARBA00004651"/>
    </source>
</evidence>
<keyword evidence="10" id="KW-1185">Reference proteome</keyword>
<keyword evidence="4 6" id="KW-1133">Transmembrane helix</keyword>
<feature type="transmembrane region" description="Helical" evidence="6">
    <location>
        <begin position="7"/>
        <end position="27"/>
    </location>
</feature>
<dbReference type="Pfam" id="PF13396">
    <property type="entry name" value="PLDc_N"/>
    <property type="match status" value="1"/>
</dbReference>
<evidence type="ECO:0000256" key="5">
    <source>
        <dbReference type="ARBA" id="ARBA00023136"/>
    </source>
</evidence>
<evidence type="ECO:0000313" key="9">
    <source>
        <dbReference type="EMBL" id="QNS05105.1"/>
    </source>
</evidence>
<reference evidence="9 10" key="1">
    <citation type="submission" date="2020-09" db="EMBL/GenBank/DDBJ databases">
        <title>A novel species.</title>
        <authorList>
            <person name="Gao J."/>
        </authorList>
    </citation>
    <scope>NUCLEOTIDE SEQUENCE [LARGE SCALE GENOMIC DNA]</scope>
    <source>
        <strain evidence="9 10">CRXT-Y-14</strain>
    </source>
</reference>
<organism evidence="9 10">
    <name type="scientific">Streptomyces xanthii</name>
    <dbReference type="NCBI Taxonomy" id="2768069"/>
    <lineage>
        <taxon>Bacteria</taxon>
        <taxon>Bacillati</taxon>
        <taxon>Actinomycetota</taxon>
        <taxon>Actinomycetes</taxon>
        <taxon>Kitasatosporales</taxon>
        <taxon>Streptomycetaceae</taxon>
        <taxon>Streptomyces</taxon>
    </lineage>
</organism>
<dbReference type="InterPro" id="IPR027379">
    <property type="entry name" value="CLS_N"/>
</dbReference>
<gene>
    <name evidence="9" type="ORF">IAG42_16825</name>
</gene>
<evidence type="ECO:0000256" key="2">
    <source>
        <dbReference type="ARBA" id="ARBA00022475"/>
    </source>
</evidence>
<name>A0A7H1B8Q0_9ACTN</name>
<keyword evidence="5 6" id="KW-0472">Membrane</keyword>
<evidence type="ECO:0000256" key="4">
    <source>
        <dbReference type="ARBA" id="ARBA00022989"/>
    </source>
</evidence>
<proteinExistence type="predicted"/>
<evidence type="ECO:0000259" key="8">
    <source>
        <dbReference type="Pfam" id="PF13396"/>
    </source>
</evidence>
<dbReference type="GO" id="GO:0005886">
    <property type="term" value="C:plasma membrane"/>
    <property type="evidence" value="ECO:0007669"/>
    <property type="project" value="UniProtKB-SubCell"/>
</dbReference>
<dbReference type="EMBL" id="CP061281">
    <property type="protein sequence ID" value="QNS05105.1"/>
    <property type="molecule type" value="Genomic_DNA"/>
</dbReference>
<keyword evidence="2" id="KW-1003">Cell membrane</keyword>
<evidence type="ECO:0000313" key="10">
    <source>
        <dbReference type="Proteomes" id="UP000516428"/>
    </source>
</evidence>
<comment type="subcellular location">
    <subcellularLocation>
        <location evidence="1">Cell membrane</location>
        <topology evidence="1">Multi-pass membrane protein</topology>
    </subcellularLocation>
</comment>
<evidence type="ECO:0000259" key="7">
    <source>
        <dbReference type="Pfam" id="PF09851"/>
    </source>
</evidence>
<keyword evidence="3 6" id="KW-0812">Transmembrane</keyword>